<evidence type="ECO:0000259" key="7">
    <source>
        <dbReference type="SMART" id="SM01074"/>
    </source>
</evidence>
<accession>A0ABD5WIA8</accession>
<comment type="similarity">
    <text evidence="1 5">Belongs to the CDC6/cdc18 family.</text>
</comment>
<evidence type="ECO:0000256" key="3">
    <source>
        <dbReference type="ARBA" id="ARBA00022741"/>
    </source>
</evidence>
<dbReference type="Gene3D" id="1.10.8.60">
    <property type="match status" value="1"/>
</dbReference>
<evidence type="ECO:0000313" key="9">
    <source>
        <dbReference type="Proteomes" id="UP001596407"/>
    </source>
</evidence>
<keyword evidence="9" id="KW-1185">Reference proteome</keyword>
<feature type="region of interest" description="Disordered" evidence="6">
    <location>
        <begin position="1"/>
        <end position="34"/>
    </location>
</feature>
<gene>
    <name evidence="8" type="ORF">ACFQJ6_04120</name>
</gene>
<evidence type="ECO:0000256" key="1">
    <source>
        <dbReference type="ARBA" id="ARBA00006184"/>
    </source>
</evidence>
<feature type="compositionally biased region" description="Basic and acidic residues" evidence="6">
    <location>
        <begin position="1"/>
        <end position="12"/>
    </location>
</feature>
<dbReference type="GeneID" id="79305911"/>
<dbReference type="RefSeq" id="WP_276282926.1">
    <property type="nucleotide sequence ID" value="NZ_CP119813.1"/>
</dbReference>
<comment type="caution">
    <text evidence="8">The sequence shown here is derived from an EMBL/GenBank/DDBJ whole genome shotgun (WGS) entry which is preliminary data.</text>
</comment>
<dbReference type="InterPro" id="IPR050311">
    <property type="entry name" value="ORC1/CDC6"/>
</dbReference>
<sequence length="424" mass="47382">MRSFDEADKLYDDIDALEPDTETYRPKDLPEREDELDELHSALEPIARGGTPRDVLIYGPTGQGKTHGVKLKTEQLQEWADRNDVALTTANVQCKGSDKSYNVLTLLVKQLREVRFGPGVDKPVGHQRKTLVEMAFEEMEEIGGTILVVLDEIDAIGEDDYILYELPRANLDNTKLGVIGITNDLQFRDSLDADVRSSLGKREITFHPYDANQLKNILARRAVKALQDTKFEGNKKKLAALESDVLSDDVIPLCAAFAAQDTGDARQGLRLLSRSVELAKKENDEVVTESHVRKAKAGIERDRVGQSIRAETTQRKLALLTVVEAAENGETPAETSDLYEKYTDYCETIDADNYIDHTFREKLNDLEHSGLLEKNRTGRGHGKGMTNTYDLQVSTETAFENLSADGRLSKLVENIRSGRKKSTL</sequence>
<comment type="function">
    <text evidence="5">Involved in regulation of DNA replication.</text>
</comment>
<dbReference type="EMBL" id="JBHSZH010000004">
    <property type="protein sequence ID" value="MFC7079460.1"/>
    <property type="molecule type" value="Genomic_DNA"/>
</dbReference>
<dbReference type="Pfam" id="PF22703">
    <property type="entry name" value="Cdc6_lid"/>
    <property type="match status" value="1"/>
</dbReference>
<comment type="caution">
    <text evidence="5">Lacks conserved residue(s) required for the propagation of feature annotation.</text>
</comment>
<dbReference type="PANTHER" id="PTHR10763">
    <property type="entry name" value="CELL DIVISION CONTROL PROTEIN 6-RELATED"/>
    <property type="match status" value="1"/>
</dbReference>
<dbReference type="Pfam" id="PF13191">
    <property type="entry name" value="AAA_16"/>
    <property type="match status" value="1"/>
</dbReference>
<evidence type="ECO:0000256" key="2">
    <source>
        <dbReference type="ARBA" id="ARBA00022705"/>
    </source>
</evidence>
<dbReference type="NCBIfam" id="TIGR02928">
    <property type="entry name" value="orc1/cdc6 family replication initiation protein"/>
    <property type="match status" value="1"/>
</dbReference>
<feature type="binding site" evidence="5">
    <location>
        <position position="209"/>
    </location>
    <ligand>
        <name>ATP</name>
        <dbReference type="ChEBI" id="CHEBI:30616"/>
    </ligand>
</feature>
<dbReference type="InterPro" id="IPR055237">
    <property type="entry name" value="Cdc6_lid"/>
</dbReference>
<dbReference type="Pfam" id="PF09079">
    <property type="entry name" value="WHD_Cdc6"/>
    <property type="match status" value="1"/>
</dbReference>
<proteinExistence type="inferred from homology"/>
<dbReference type="InterPro" id="IPR027417">
    <property type="entry name" value="P-loop_NTPase"/>
</dbReference>
<evidence type="ECO:0000313" key="8">
    <source>
        <dbReference type="EMBL" id="MFC7079460.1"/>
    </source>
</evidence>
<dbReference type="Gene3D" id="3.40.50.300">
    <property type="entry name" value="P-loop containing nucleotide triphosphate hydrolases"/>
    <property type="match status" value="1"/>
</dbReference>
<name>A0ABD5WIA8_9EURY</name>
<feature type="binding site" evidence="5">
    <location>
        <position position="221"/>
    </location>
    <ligand>
        <name>ATP</name>
        <dbReference type="ChEBI" id="CHEBI:30616"/>
    </ligand>
</feature>
<keyword evidence="4 5" id="KW-0067">ATP-binding</keyword>
<evidence type="ECO:0000256" key="5">
    <source>
        <dbReference type="HAMAP-Rule" id="MF_01407"/>
    </source>
</evidence>
<dbReference type="PANTHER" id="PTHR10763:SF22">
    <property type="entry name" value="ORC1-TYPE DNA REPLICATION PROTEIN"/>
    <property type="match status" value="1"/>
</dbReference>
<feature type="domain" description="Cdc6 C-terminal" evidence="7">
    <location>
        <begin position="319"/>
        <end position="402"/>
    </location>
</feature>
<dbReference type="InterPro" id="IPR015163">
    <property type="entry name" value="Cdc6_C"/>
</dbReference>
<keyword evidence="3 5" id="KW-0547">Nucleotide-binding</keyword>
<dbReference type="HAMAP" id="MF_01407">
    <property type="entry name" value="ORC1_type_DNA_replic_protein"/>
    <property type="match status" value="1"/>
</dbReference>
<protein>
    <recommendedName>
        <fullName evidence="5">ORC1-type DNA replication protein</fullName>
    </recommendedName>
</protein>
<evidence type="ECO:0000256" key="4">
    <source>
        <dbReference type="ARBA" id="ARBA00022840"/>
    </source>
</evidence>
<dbReference type="InterPro" id="IPR014277">
    <property type="entry name" value="Orc1/Cdc6_arc"/>
</dbReference>
<organism evidence="8 9">
    <name type="scientific">Halorussus caseinilyticus</name>
    <dbReference type="NCBI Taxonomy" id="3034025"/>
    <lineage>
        <taxon>Archaea</taxon>
        <taxon>Methanobacteriati</taxon>
        <taxon>Methanobacteriota</taxon>
        <taxon>Stenosarchaea group</taxon>
        <taxon>Halobacteria</taxon>
        <taxon>Halobacteriales</taxon>
        <taxon>Haladaptataceae</taxon>
        <taxon>Halorussus</taxon>
    </lineage>
</organism>
<dbReference type="InterPro" id="IPR036388">
    <property type="entry name" value="WH-like_DNA-bd_sf"/>
</dbReference>
<keyword evidence="2 5" id="KW-0235">DNA replication</keyword>
<dbReference type="GO" id="GO:0006260">
    <property type="term" value="P:DNA replication"/>
    <property type="evidence" value="ECO:0007669"/>
    <property type="project" value="UniProtKB-UniRule"/>
</dbReference>
<dbReference type="GO" id="GO:0005524">
    <property type="term" value="F:ATP binding"/>
    <property type="evidence" value="ECO:0007669"/>
    <property type="project" value="UniProtKB-UniRule"/>
</dbReference>
<dbReference type="AlphaFoldDB" id="A0ABD5WIA8"/>
<evidence type="ECO:0000256" key="6">
    <source>
        <dbReference type="SAM" id="MobiDB-lite"/>
    </source>
</evidence>
<dbReference type="Gene3D" id="1.10.10.10">
    <property type="entry name" value="Winged helix-like DNA-binding domain superfamily/Winged helix DNA-binding domain"/>
    <property type="match status" value="1"/>
</dbReference>
<dbReference type="InterPro" id="IPR036390">
    <property type="entry name" value="WH_DNA-bd_sf"/>
</dbReference>
<dbReference type="Proteomes" id="UP001596407">
    <property type="component" value="Unassembled WGS sequence"/>
</dbReference>
<dbReference type="SMART" id="SM01074">
    <property type="entry name" value="Cdc6_C"/>
    <property type="match status" value="1"/>
</dbReference>
<dbReference type="InterPro" id="IPR041664">
    <property type="entry name" value="AAA_16"/>
</dbReference>
<dbReference type="SUPFAM" id="SSF52540">
    <property type="entry name" value="P-loop containing nucleoside triphosphate hydrolases"/>
    <property type="match status" value="1"/>
</dbReference>
<reference evidence="8 9" key="1">
    <citation type="journal article" date="2019" name="Int. J. Syst. Evol. Microbiol.">
        <title>The Global Catalogue of Microorganisms (GCM) 10K type strain sequencing project: providing services to taxonomists for standard genome sequencing and annotation.</title>
        <authorList>
            <consortium name="The Broad Institute Genomics Platform"/>
            <consortium name="The Broad Institute Genome Sequencing Center for Infectious Disease"/>
            <person name="Wu L."/>
            <person name="Ma J."/>
        </authorList>
    </citation>
    <scope>NUCLEOTIDE SEQUENCE [LARGE SCALE GENOMIC DNA]</scope>
    <source>
        <strain evidence="8 9">DT72</strain>
    </source>
</reference>
<dbReference type="SUPFAM" id="SSF46785">
    <property type="entry name" value="Winged helix' DNA-binding domain"/>
    <property type="match status" value="1"/>
</dbReference>